<dbReference type="InterPro" id="IPR000160">
    <property type="entry name" value="GGDEF_dom"/>
</dbReference>
<evidence type="ECO:0000259" key="2">
    <source>
        <dbReference type="PROSITE" id="PS50887"/>
    </source>
</evidence>
<dbReference type="InterPro" id="IPR029787">
    <property type="entry name" value="Nucleotide_cyclase"/>
</dbReference>
<dbReference type="OrthoDB" id="9804951at2"/>
<proteinExistence type="predicted"/>
<keyword evidence="4" id="KW-1185">Reference proteome</keyword>
<dbReference type="InterPro" id="IPR029016">
    <property type="entry name" value="GAF-like_dom_sf"/>
</dbReference>
<dbReference type="Gene3D" id="3.30.450.40">
    <property type="match status" value="1"/>
</dbReference>
<protein>
    <submittedName>
        <fullName evidence="3">EAL domain, c-di-GMP-specific phosphodiesterase class I (Or its enzymatically inactive variant)</fullName>
    </submittedName>
</protein>
<dbReference type="PROSITE" id="PS50887">
    <property type="entry name" value="GGDEF"/>
    <property type="match status" value="1"/>
</dbReference>
<dbReference type="SMART" id="SM00267">
    <property type="entry name" value="GGDEF"/>
    <property type="match status" value="1"/>
</dbReference>
<gene>
    <name evidence="3" type="ORF">SAMN04488052_101352</name>
</gene>
<feature type="domain" description="GGDEF" evidence="2">
    <location>
        <begin position="207"/>
        <end position="340"/>
    </location>
</feature>
<dbReference type="SUPFAM" id="SSF55073">
    <property type="entry name" value="Nucleotide cyclase"/>
    <property type="match status" value="1"/>
</dbReference>
<dbReference type="Pfam" id="PF00563">
    <property type="entry name" value="EAL"/>
    <property type="match status" value="1"/>
</dbReference>
<dbReference type="STRING" id="406100.SAMN04488052_101352"/>
<sequence length="616" mass="68493">MAPDGSAGKHSSEPEAKRLQEVLSLELLDTQPEERFDQYTRLIADVLNMPIALIALMDEQRQWFKSRHGLAMEQTPRSISFCRYAMTEEYLEVRDAAEDERFRDTPLVTDEPHVRFYAGAVLHGPTGEPVGTVCVLDRKPRKLGPTGRRRLQAFALLVEQELAFNARLSEAREEIEQRALRDPVTGLPRRSIMMELLGRALAHADGGIVAVAHIYFPRFEEVLSVYGRERLDYTAQLLTERVRTRLHHRDYIGRVDDGTLMVVLTGLESQQVAVDRVTAICEGLRTPYYIGGGQREVVVAFGVSLSPDDGTDAETLADKARLAGRQAEKSGHQWPVFYSGGMNDQVSRRDRIARRLARALEQQELELYYQPVLCLDTGKVAGCEALARWYCPQLGWVSPGEFIPIVEQDPALSRELTAWVLETACRQASEWRQRLAVPFWISVNVSGNELHRPEFPDLVEGLLHKYALTPGALVIELTEQSMIQDVAAAVEAMNRLGAMGIQFAVDDFGSGYSSLNYLRELPLGKLKIDRAFMQDLGGAGVGREVVRAIINVGQALGMTVVAEGVETPEQAQVLCDLGCNEVQGFLMRPPVPAGVLEAMVAEGAAIPWVWEEKSAS</sequence>
<dbReference type="PANTHER" id="PTHR33121">
    <property type="entry name" value="CYCLIC DI-GMP PHOSPHODIESTERASE PDEF"/>
    <property type="match status" value="1"/>
</dbReference>
<evidence type="ECO:0000259" key="1">
    <source>
        <dbReference type="PROSITE" id="PS50883"/>
    </source>
</evidence>
<dbReference type="Pfam" id="PF01590">
    <property type="entry name" value="GAF"/>
    <property type="match status" value="1"/>
</dbReference>
<dbReference type="PANTHER" id="PTHR33121:SF19">
    <property type="entry name" value="CYCLIC DI-GMP PHOSPHODIESTERASE PA2567"/>
    <property type="match status" value="1"/>
</dbReference>
<feature type="domain" description="EAL" evidence="1">
    <location>
        <begin position="349"/>
        <end position="604"/>
    </location>
</feature>
<dbReference type="AlphaFoldDB" id="A0A1H8Q5B2"/>
<dbReference type="Pfam" id="PF00990">
    <property type="entry name" value="GGDEF"/>
    <property type="match status" value="1"/>
</dbReference>
<dbReference type="SUPFAM" id="SSF141868">
    <property type="entry name" value="EAL domain-like"/>
    <property type="match status" value="1"/>
</dbReference>
<dbReference type="InterPro" id="IPR001633">
    <property type="entry name" value="EAL_dom"/>
</dbReference>
<dbReference type="SMART" id="SM00065">
    <property type="entry name" value="GAF"/>
    <property type="match status" value="1"/>
</dbReference>
<dbReference type="PROSITE" id="PS50883">
    <property type="entry name" value="EAL"/>
    <property type="match status" value="1"/>
</dbReference>
<dbReference type="SMART" id="SM00052">
    <property type="entry name" value="EAL"/>
    <property type="match status" value="1"/>
</dbReference>
<accession>A0A1H8Q5B2</accession>
<evidence type="ECO:0000313" key="3">
    <source>
        <dbReference type="EMBL" id="SEO49208.1"/>
    </source>
</evidence>
<dbReference type="Gene3D" id="3.20.20.450">
    <property type="entry name" value="EAL domain"/>
    <property type="match status" value="1"/>
</dbReference>
<dbReference type="CDD" id="cd01948">
    <property type="entry name" value="EAL"/>
    <property type="match status" value="1"/>
</dbReference>
<dbReference type="InterPro" id="IPR003018">
    <property type="entry name" value="GAF"/>
</dbReference>
<evidence type="ECO:0000313" key="4">
    <source>
        <dbReference type="Proteomes" id="UP000199657"/>
    </source>
</evidence>
<dbReference type="RefSeq" id="WP_091639401.1">
    <property type="nucleotide sequence ID" value="NZ_FOEG01000001.1"/>
</dbReference>
<reference evidence="3 4" key="1">
    <citation type="submission" date="2016-10" db="EMBL/GenBank/DDBJ databases">
        <authorList>
            <person name="de Groot N.N."/>
        </authorList>
    </citation>
    <scope>NUCLEOTIDE SEQUENCE [LARGE SCALE GENOMIC DNA]</scope>
    <source>
        <strain evidence="3 4">CGMCC 1.6291</strain>
    </source>
</reference>
<dbReference type="GO" id="GO:0071111">
    <property type="term" value="F:cyclic-guanylate-specific phosphodiesterase activity"/>
    <property type="evidence" value="ECO:0007669"/>
    <property type="project" value="InterPro"/>
</dbReference>
<name>A0A1H8Q5B2_9GAMM</name>
<dbReference type="Proteomes" id="UP000199657">
    <property type="component" value="Unassembled WGS sequence"/>
</dbReference>
<organism evidence="3 4">
    <name type="scientific">Aquisalimonas asiatica</name>
    <dbReference type="NCBI Taxonomy" id="406100"/>
    <lineage>
        <taxon>Bacteria</taxon>
        <taxon>Pseudomonadati</taxon>
        <taxon>Pseudomonadota</taxon>
        <taxon>Gammaproteobacteria</taxon>
        <taxon>Chromatiales</taxon>
        <taxon>Ectothiorhodospiraceae</taxon>
        <taxon>Aquisalimonas</taxon>
    </lineage>
</organism>
<dbReference type="InterPro" id="IPR035919">
    <property type="entry name" value="EAL_sf"/>
</dbReference>
<dbReference type="EMBL" id="FOEG01000001">
    <property type="protein sequence ID" value="SEO49208.1"/>
    <property type="molecule type" value="Genomic_DNA"/>
</dbReference>
<dbReference type="SUPFAM" id="SSF55781">
    <property type="entry name" value="GAF domain-like"/>
    <property type="match status" value="1"/>
</dbReference>
<dbReference type="Gene3D" id="3.30.70.270">
    <property type="match status" value="1"/>
</dbReference>
<dbReference type="InterPro" id="IPR043128">
    <property type="entry name" value="Rev_trsase/Diguanyl_cyclase"/>
</dbReference>
<dbReference type="InterPro" id="IPR050706">
    <property type="entry name" value="Cyclic-di-GMP_PDE-like"/>
</dbReference>